<evidence type="ECO:0000313" key="6">
    <source>
        <dbReference type="EMBL" id="KCZ87160.1"/>
    </source>
</evidence>
<keyword evidence="2" id="KW-0697">Rotamase</keyword>
<dbReference type="Gene3D" id="2.40.100.10">
    <property type="entry name" value="Cyclophilin-like"/>
    <property type="match status" value="1"/>
</dbReference>
<accession>A0A059F982</accession>
<comment type="caution">
    <text evidence="6">The sequence shown here is derived from an EMBL/GenBank/DDBJ whole genome shotgun (WGS) entry which is preliminary data.</text>
</comment>
<dbReference type="PATRIC" id="fig|1280950.3.peg.3473"/>
<dbReference type="OrthoDB" id="9807797at2"/>
<feature type="domain" description="PPIase cyclophilin-type" evidence="5">
    <location>
        <begin position="61"/>
        <end position="270"/>
    </location>
</feature>
<name>A0A059F982_9PROT</name>
<reference evidence="6 7" key="1">
    <citation type="journal article" date="2014" name="Antonie Van Leeuwenhoek">
        <title>Hyphomonas beringensis sp. nov. and Hyphomonas chukchiensis sp. nov., isolated from surface seawater of the Bering Sea and Chukchi Sea.</title>
        <authorList>
            <person name="Li C."/>
            <person name="Lai Q."/>
            <person name="Li G."/>
            <person name="Dong C."/>
            <person name="Wang J."/>
            <person name="Liao Y."/>
            <person name="Shao Z."/>
        </authorList>
    </citation>
    <scope>NUCLEOTIDE SEQUENCE [LARGE SCALE GENOMIC DNA]</scope>
    <source>
        <strain evidence="6 7">MHS-2</strain>
    </source>
</reference>
<proteinExistence type="predicted"/>
<dbReference type="RefSeq" id="WP_035619594.1">
    <property type="nucleotide sequence ID" value="NZ_ARYK01000014.1"/>
</dbReference>
<evidence type="ECO:0000313" key="7">
    <source>
        <dbReference type="Proteomes" id="UP000025171"/>
    </source>
</evidence>
<dbReference type="PANTHER" id="PTHR45625">
    <property type="entry name" value="PEPTIDYL-PROLYL CIS-TRANS ISOMERASE-RELATED"/>
    <property type="match status" value="1"/>
</dbReference>
<evidence type="ECO:0000256" key="1">
    <source>
        <dbReference type="ARBA" id="ARBA00013194"/>
    </source>
</evidence>
<protein>
    <recommendedName>
        <fullName evidence="1">peptidylprolyl isomerase</fullName>
        <ecNumber evidence="1">5.2.1.8</ecNumber>
    </recommendedName>
</protein>
<dbReference type="EC" id="5.2.1.8" evidence="1"/>
<dbReference type="CDD" id="cd00317">
    <property type="entry name" value="cyclophilin"/>
    <property type="match status" value="1"/>
</dbReference>
<evidence type="ECO:0000256" key="4">
    <source>
        <dbReference type="SAM" id="SignalP"/>
    </source>
</evidence>
<dbReference type="AlphaFoldDB" id="A0A059F982"/>
<keyword evidence="4" id="KW-0732">Signal</keyword>
<dbReference type="InterPro" id="IPR029000">
    <property type="entry name" value="Cyclophilin-like_dom_sf"/>
</dbReference>
<dbReference type="eggNOG" id="COG0652">
    <property type="taxonomic scope" value="Bacteria"/>
</dbReference>
<dbReference type="InterPro" id="IPR002130">
    <property type="entry name" value="Cyclophilin-type_PPIase_dom"/>
</dbReference>
<gene>
    <name evidence="6" type="ORF">HJO_17339</name>
</gene>
<keyword evidence="3 6" id="KW-0413">Isomerase</keyword>
<dbReference type="Pfam" id="PF00160">
    <property type="entry name" value="Pro_isomerase"/>
    <property type="match status" value="1"/>
</dbReference>
<dbReference type="PANTHER" id="PTHR45625:SF4">
    <property type="entry name" value="PEPTIDYLPROLYL ISOMERASE DOMAIN AND WD REPEAT-CONTAINING PROTEIN 1"/>
    <property type="match status" value="1"/>
</dbReference>
<dbReference type="PROSITE" id="PS50072">
    <property type="entry name" value="CSA_PPIASE_2"/>
    <property type="match status" value="1"/>
</dbReference>
<feature type="chain" id="PRO_5001577864" description="peptidylprolyl isomerase" evidence="4">
    <location>
        <begin position="22"/>
        <end position="296"/>
    </location>
</feature>
<dbReference type="GO" id="GO:0003755">
    <property type="term" value="F:peptidyl-prolyl cis-trans isomerase activity"/>
    <property type="evidence" value="ECO:0007669"/>
    <property type="project" value="UniProtKB-KW"/>
</dbReference>
<organism evidence="6 7">
    <name type="scientific">Hyphomonas johnsonii MHS-2</name>
    <dbReference type="NCBI Taxonomy" id="1280950"/>
    <lineage>
        <taxon>Bacteria</taxon>
        <taxon>Pseudomonadati</taxon>
        <taxon>Pseudomonadota</taxon>
        <taxon>Alphaproteobacteria</taxon>
        <taxon>Hyphomonadales</taxon>
        <taxon>Hyphomonadaceae</taxon>
        <taxon>Hyphomonas</taxon>
    </lineage>
</organism>
<evidence type="ECO:0000256" key="3">
    <source>
        <dbReference type="ARBA" id="ARBA00023235"/>
    </source>
</evidence>
<sequence>MKFASLVIAASALAVALAAGADTDTNEEAVPAVTAAQAKADPDHWRAVDPERLFVFETTKGRILIEAFPDVAPKHFAQFTTLIQSGELDGTSFHRVINGFMAQGGDIYALKGRESGLPNIPGEFTFRRDPAEMPLQAAIGPVDSAKGGYVNGFPVETQASFFAEMSLDGLVTSWIPHCRGVVSTARTSDPNSANSQFFLMRATSRHLDKEYTAWGRVVEGEDVVLALKPGKESEGGEVVNPDVLMSAKIAADLPVAERPAVWVMRTDTAEFNAELAEKGEDVTVCDLPSVASVVEQ</sequence>
<evidence type="ECO:0000256" key="2">
    <source>
        <dbReference type="ARBA" id="ARBA00023110"/>
    </source>
</evidence>
<dbReference type="InterPro" id="IPR044666">
    <property type="entry name" value="Cyclophilin_A-like"/>
</dbReference>
<dbReference type="EMBL" id="ARYK01000014">
    <property type="protein sequence ID" value="KCZ87160.1"/>
    <property type="molecule type" value="Genomic_DNA"/>
</dbReference>
<dbReference type="Proteomes" id="UP000025171">
    <property type="component" value="Unassembled WGS sequence"/>
</dbReference>
<keyword evidence="7" id="KW-1185">Reference proteome</keyword>
<dbReference type="SUPFAM" id="SSF50891">
    <property type="entry name" value="Cyclophilin-like"/>
    <property type="match status" value="1"/>
</dbReference>
<evidence type="ECO:0000259" key="5">
    <source>
        <dbReference type="PROSITE" id="PS50072"/>
    </source>
</evidence>
<dbReference type="STRING" id="1280950.HJO_17339"/>
<feature type="signal peptide" evidence="4">
    <location>
        <begin position="1"/>
        <end position="21"/>
    </location>
</feature>